<dbReference type="AlphaFoldDB" id="A0A560EXU4"/>
<evidence type="ECO:0000256" key="1">
    <source>
        <dbReference type="SAM" id="SignalP"/>
    </source>
</evidence>
<sequence>MGMAVGRTGTHRAGMAAALLLFLSLPPLSLPAAAQTAADTPAITDSPPTVTITGNRFTAETLTQATEGFVQDHGHPSPRLNQLTRWERPVCPEAINVPADVAAFLTTRIKTVAGQVGAPTRDGCKRDIEIIFSDAPQAVMDAVADKRSFLLGYHFVNQTKTVSKVTQAIQAWYVTAVRDGAVTVVDDPYYAPGMNPDDPLRKQFHGNGGSRLSHDMASVFDNIVVIVDTTKIEGETFGSLADYLAMLVLAQPASAVGQCNPLPSILSLFTDACPSAQRVRSLSPADRAYLEGLYSVPPDAVGSLQRATIATHMLDSLKASILAPDGGTPAAK</sequence>
<evidence type="ECO:0000313" key="2">
    <source>
        <dbReference type="EMBL" id="TWB14163.1"/>
    </source>
</evidence>
<comment type="caution">
    <text evidence="2">The sequence shown here is derived from an EMBL/GenBank/DDBJ whole genome shotgun (WGS) entry which is preliminary data.</text>
</comment>
<accession>A0A560EXU4</accession>
<dbReference type="EMBL" id="VITN01000017">
    <property type="protein sequence ID" value="TWB14163.1"/>
    <property type="molecule type" value="Genomic_DNA"/>
</dbReference>
<keyword evidence="1" id="KW-0732">Signal</keyword>
<reference evidence="2 3" key="1">
    <citation type="submission" date="2019-06" db="EMBL/GenBank/DDBJ databases">
        <title>Genomic Encyclopedia of Type Strains, Phase IV (KMG-V): Genome sequencing to study the core and pangenomes of soil and plant-associated prokaryotes.</title>
        <authorList>
            <person name="Whitman W."/>
        </authorList>
    </citation>
    <scope>NUCLEOTIDE SEQUENCE [LARGE SCALE GENOMIC DNA]</scope>
    <source>
        <strain evidence="2 3">BR 11880</strain>
    </source>
</reference>
<gene>
    <name evidence="2" type="ORF">FBZ89_11727</name>
</gene>
<evidence type="ECO:0000313" key="3">
    <source>
        <dbReference type="Proteomes" id="UP000319859"/>
    </source>
</evidence>
<organism evidence="2 3">
    <name type="scientific">Nitrospirillum amazonense</name>
    <dbReference type="NCBI Taxonomy" id="28077"/>
    <lineage>
        <taxon>Bacteria</taxon>
        <taxon>Pseudomonadati</taxon>
        <taxon>Pseudomonadota</taxon>
        <taxon>Alphaproteobacteria</taxon>
        <taxon>Rhodospirillales</taxon>
        <taxon>Azospirillaceae</taxon>
        <taxon>Nitrospirillum</taxon>
    </lineage>
</organism>
<name>A0A560EXU4_9PROT</name>
<feature type="chain" id="PRO_5021762407" evidence="1">
    <location>
        <begin position="35"/>
        <end position="332"/>
    </location>
</feature>
<feature type="signal peptide" evidence="1">
    <location>
        <begin position="1"/>
        <end position="34"/>
    </location>
</feature>
<dbReference type="Proteomes" id="UP000319859">
    <property type="component" value="Unassembled WGS sequence"/>
</dbReference>
<protein>
    <submittedName>
        <fullName evidence="2">Uncharacterized protein</fullName>
    </submittedName>
</protein>
<proteinExistence type="predicted"/>